<dbReference type="InterPro" id="IPR038441">
    <property type="entry name" value="THAP_Znf_sf"/>
</dbReference>
<keyword evidence="3" id="KW-0862">Zinc</keyword>
<dbReference type="SUPFAM" id="SSF57716">
    <property type="entry name" value="Glucocorticoid receptor-like (DNA-binding domain)"/>
    <property type="match status" value="1"/>
</dbReference>
<name>A0A8S4QY40_9NEOP</name>
<accession>A0A8S4QY40</accession>
<dbReference type="Pfam" id="PF05485">
    <property type="entry name" value="THAP"/>
    <property type="match status" value="1"/>
</dbReference>
<evidence type="ECO:0000313" key="8">
    <source>
        <dbReference type="Proteomes" id="UP000838756"/>
    </source>
</evidence>
<evidence type="ECO:0000256" key="3">
    <source>
        <dbReference type="ARBA" id="ARBA00022833"/>
    </source>
</evidence>
<proteinExistence type="predicted"/>
<dbReference type="AlphaFoldDB" id="A0A8S4QY40"/>
<evidence type="ECO:0000256" key="1">
    <source>
        <dbReference type="ARBA" id="ARBA00022723"/>
    </source>
</evidence>
<feature type="domain" description="THAP-type" evidence="6">
    <location>
        <begin position="1"/>
        <end position="87"/>
    </location>
</feature>
<evidence type="ECO:0000256" key="5">
    <source>
        <dbReference type="PROSITE-ProRule" id="PRU00309"/>
    </source>
</evidence>
<dbReference type="PANTHER" id="PTHR46927:SF3">
    <property type="entry name" value="THAP-TYPE DOMAIN-CONTAINING PROTEIN"/>
    <property type="match status" value="1"/>
</dbReference>
<gene>
    <name evidence="7" type="primary">jg2502</name>
    <name evidence="7" type="ORF">PAEG_LOCUS5856</name>
</gene>
<organism evidence="7 8">
    <name type="scientific">Pararge aegeria aegeria</name>
    <dbReference type="NCBI Taxonomy" id="348720"/>
    <lineage>
        <taxon>Eukaryota</taxon>
        <taxon>Metazoa</taxon>
        <taxon>Ecdysozoa</taxon>
        <taxon>Arthropoda</taxon>
        <taxon>Hexapoda</taxon>
        <taxon>Insecta</taxon>
        <taxon>Pterygota</taxon>
        <taxon>Neoptera</taxon>
        <taxon>Endopterygota</taxon>
        <taxon>Lepidoptera</taxon>
        <taxon>Glossata</taxon>
        <taxon>Ditrysia</taxon>
        <taxon>Papilionoidea</taxon>
        <taxon>Nymphalidae</taxon>
        <taxon>Satyrinae</taxon>
        <taxon>Satyrini</taxon>
        <taxon>Parargina</taxon>
        <taxon>Pararge</taxon>
    </lineage>
</organism>
<evidence type="ECO:0000259" key="6">
    <source>
        <dbReference type="PROSITE" id="PS50950"/>
    </source>
</evidence>
<keyword evidence="1" id="KW-0479">Metal-binding</keyword>
<dbReference type="InterPro" id="IPR006612">
    <property type="entry name" value="THAP_Znf"/>
</dbReference>
<evidence type="ECO:0000313" key="7">
    <source>
        <dbReference type="EMBL" id="CAH2217980.1"/>
    </source>
</evidence>
<keyword evidence="4 5" id="KW-0238">DNA-binding</keyword>
<evidence type="ECO:0000256" key="2">
    <source>
        <dbReference type="ARBA" id="ARBA00022771"/>
    </source>
</evidence>
<dbReference type="PROSITE" id="PS50950">
    <property type="entry name" value="ZF_THAP"/>
    <property type="match status" value="1"/>
</dbReference>
<sequence length="95" mass="10916">MPSCVVKWCRTRSGCHSKIDGITFHAFPKNPVRREPWVQAVRLERQEPDWMPSKSSKICSIHFRDHDFYLSKKGCTMIHKNATLVCTVSILEGGI</sequence>
<reference evidence="7" key="1">
    <citation type="submission" date="2022-03" db="EMBL/GenBank/DDBJ databases">
        <authorList>
            <person name="Lindestad O."/>
        </authorList>
    </citation>
    <scope>NUCLEOTIDE SEQUENCE</scope>
</reference>
<protein>
    <submittedName>
        <fullName evidence="7">Jg2502 protein</fullName>
    </submittedName>
</protein>
<dbReference type="OrthoDB" id="7312725at2759"/>
<dbReference type="GO" id="GO:0003677">
    <property type="term" value="F:DNA binding"/>
    <property type="evidence" value="ECO:0007669"/>
    <property type="project" value="UniProtKB-UniRule"/>
</dbReference>
<comment type="caution">
    <text evidence="7">The sequence shown here is derived from an EMBL/GenBank/DDBJ whole genome shotgun (WGS) entry which is preliminary data.</text>
</comment>
<dbReference type="GO" id="GO:0008270">
    <property type="term" value="F:zinc ion binding"/>
    <property type="evidence" value="ECO:0007669"/>
    <property type="project" value="UniProtKB-KW"/>
</dbReference>
<keyword evidence="2 5" id="KW-0863">Zinc-finger</keyword>
<dbReference type="InterPro" id="IPR052224">
    <property type="entry name" value="THAP_domain_protein"/>
</dbReference>
<evidence type="ECO:0000256" key="4">
    <source>
        <dbReference type="ARBA" id="ARBA00023125"/>
    </source>
</evidence>
<dbReference type="SMART" id="SM00980">
    <property type="entry name" value="THAP"/>
    <property type="match status" value="1"/>
</dbReference>
<keyword evidence="8" id="KW-1185">Reference proteome</keyword>
<dbReference type="EMBL" id="CAKXAJ010018888">
    <property type="protein sequence ID" value="CAH2217980.1"/>
    <property type="molecule type" value="Genomic_DNA"/>
</dbReference>
<dbReference type="Gene3D" id="6.20.210.20">
    <property type="entry name" value="THAP domain"/>
    <property type="match status" value="1"/>
</dbReference>
<dbReference type="Proteomes" id="UP000838756">
    <property type="component" value="Unassembled WGS sequence"/>
</dbReference>
<dbReference type="PANTHER" id="PTHR46927">
    <property type="entry name" value="AGAP005574-PA"/>
    <property type="match status" value="1"/>
</dbReference>